<accession>A0A7G8BPR8</accession>
<name>A0A7G8BPR8_9BACT</name>
<dbReference type="EMBL" id="CP060394">
    <property type="protein sequence ID" value="QNI34538.1"/>
    <property type="molecule type" value="Genomic_DNA"/>
</dbReference>
<evidence type="ECO:0000313" key="3">
    <source>
        <dbReference type="EMBL" id="QNI34538.1"/>
    </source>
</evidence>
<evidence type="ECO:0000256" key="2">
    <source>
        <dbReference type="SAM" id="MobiDB-lite"/>
    </source>
</evidence>
<organism evidence="3 4">
    <name type="scientific">Alloacidobacterium dinghuense</name>
    <dbReference type="NCBI Taxonomy" id="2763107"/>
    <lineage>
        <taxon>Bacteria</taxon>
        <taxon>Pseudomonadati</taxon>
        <taxon>Acidobacteriota</taxon>
        <taxon>Terriglobia</taxon>
        <taxon>Terriglobales</taxon>
        <taxon>Acidobacteriaceae</taxon>
        <taxon>Alloacidobacterium</taxon>
    </lineage>
</organism>
<sequence length="1091" mass="113352">MPVDSSAVQIVINVTDANSGEVIAQLERSLNSAGAAGASSGDKVAAGMDKMGKHSLTALDNVRLLRDDLGVRIPRSMEKAIASSQAMMTVIGGIGKGLLAIGAIDIGIRIAEGLKHVWDGYLSLTSAAEKYNEEAQKAKDEDFGNTRSIEDTRLRIDDATKAMKNFNAAAQELSGGGFWSQVGGFVSNPQQFITNRLIAKQLTDQAEKNHGQIDKLTPRQVEQQHQQNIQQIEYNHALDGSLRGHAKITAELAKQREINAENRRSNTEMDKAKGNPVAADSGAAEERMKNGIAQRQADAQTFNLQREHTQELQRLRQEAVQSGLRGNALYAAQEAAAIENLKNKDMDSVAARAAIHEKFHNEEMKRLQDEARETQQIQAEAAAAGLKGIGKTQAEGDIEIGKIRGNDNLSDEAKDARVAAARQQTNQQILQQEQEFGRNVDQIADASAAHQVSGFARIHAEASKQLDDLQRKFQETYGQIDRSTPGGEAVYKQGLAQLGRGQSAVNAGAGQQEEDLARKNADETAQIEAEARAKSLSAEKQKTAAIETEYEARLKKYQEQLQQQEISEDDYSRRVLAAQQQRNAEMIAEQEATRQKLAGELAGFFKNPLDALKNFGDKAAGQAGASIIQGLQNHFSRNTGDGGTGTGILGGIFDHIAGTPHAPGGRAGRLPSVAGGASSTLSVASAMIQVGSASISFGGFAGGAARGGAGTFGAAGAGAINAGGGSATSFGGGFSAGGSTIGGAGSSSAGAVSGGFTGTGSAPSSGSGAAGVLGNINQGISTAKGLQSIFKGSKGGSGSDSDSGTLDTTQPDIPGTLNADGTYTSAPGASGTASGAGNAFDKASGLFGDAMGLYGAFESKGGFGGAAQGALSGAKLGADLGGPIGAAIGAAGGAVLGAIGFGGRNAAHLYDIKQVRPQMKNDLDAYNQGSMDYLTAYTDIETLMTDAKNQTNKMGSGAQGYYQDTIKKELNDALGQLSREQRAGRSQYGVSAAQYAVGTDSVPRDGFAFIHEGERIMPSDQNERITSAIENGSMASAGPRYMPADTGSGDTHLHLSAIDAKSSMQFLMANKHSIRKAMNASYGEDSGGADA</sequence>
<proteinExistence type="predicted"/>
<feature type="coiled-coil region" evidence="1">
    <location>
        <begin position="357"/>
        <end position="426"/>
    </location>
</feature>
<keyword evidence="1" id="KW-0175">Coiled coil</keyword>
<dbReference type="KEGG" id="adin:H7849_11945"/>
<dbReference type="CDD" id="cd22249">
    <property type="entry name" value="UDM1_RNF168_RNF169-like"/>
    <property type="match status" value="1"/>
</dbReference>
<feature type="compositionally biased region" description="Low complexity" evidence="2">
    <location>
        <begin position="821"/>
        <end position="834"/>
    </location>
</feature>
<keyword evidence="4" id="KW-1185">Reference proteome</keyword>
<protein>
    <submittedName>
        <fullName evidence="3">Uncharacterized protein</fullName>
    </submittedName>
</protein>
<feature type="coiled-coil region" evidence="1">
    <location>
        <begin position="547"/>
        <end position="596"/>
    </location>
</feature>
<evidence type="ECO:0000256" key="1">
    <source>
        <dbReference type="SAM" id="Coils"/>
    </source>
</evidence>
<feature type="coiled-coil region" evidence="1">
    <location>
        <begin position="121"/>
        <end position="169"/>
    </location>
</feature>
<dbReference type="AlphaFoldDB" id="A0A7G8BPR8"/>
<dbReference type="Proteomes" id="UP000515312">
    <property type="component" value="Chromosome"/>
</dbReference>
<feature type="region of interest" description="Disordered" evidence="2">
    <location>
        <begin position="791"/>
        <end position="834"/>
    </location>
</feature>
<reference evidence="3 4" key="1">
    <citation type="submission" date="2020-08" db="EMBL/GenBank/DDBJ databases">
        <title>Edaphobacter telluris sp. nov. and Acidobacterium dinghuensis sp. nov., two acidobacteria isolated from forest soil.</title>
        <authorList>
            <person name="Fu J."/>
            <person name="Qiu L."/>
        </authorList>
    </citation>
    <scope>NUCLEOTIDE SEQUENCE [LARGE SCALE GENOMIC DNA]</scope>
    <source>
        <strain evidence="3">4Y35</strain>
    </source>
</reference>
<evidence type="ECO:0000313" key="4">
    <source>
        <dbReference type="Proteomes" id="UP000515312"/>
    </source>
</evidence>
<gene>
    <name evidence="3" type="ORF">H7849_11945</name>
</gene>
<dbReference type="RefSeq" id="WP_186746778.1">
    <property type="nucleotide sequence ID" value="NZ_CP060394.1"/>
</dbReference>